<evidence type="ECO:0000259" key="7">
    <source>
        <dbReference type="PROSITE" id="PS50862"/>
    </source>
</evidence>
<proteinExistence type="inferred from homology"/>
<dbReference type="STRING" id="27835.A0A0N4YFW0"/>
<evidence type="ECO:0000313" key="8">
    <source>
        <dbReference type="EMBL" id="VDL79260.1"/>
    </source>
</evidence>
<dbReference type="InterPro" id="IPR012340">
    <property type="entry name" value="NA-bd_OB-fold"/>
</dbReference>
<dbReference type="InterPro" id="IPR004115">
    <property type="entry name" value="GAD-like_sf"/>
</dbReference>
<evidence type="ECO:0000256" key="4">
    <source>
        <dbReference type="ARBA" id="ARBA00022840"/>
    </source>
</evidence>
<dbReference type="Gene3D" id="3.30.930.10">
    <property type="entry name" value="Bira Bifunctional Protein, Domain 2"/>
    <property type="match status" value="1"/>
</dbReference>
<feature type="domain" description="Aminoacyl-transfer RNA synthetases class-II family profile" evidence="7">
    <location>
        <begin position="192"/>
        <end position="487"/>
    </location>
</feature>
<dbReference type="Gene3D" id="2.40.50.140">
    <property type="entry name" value="Nucleic acid-binding proteins"/>
    <property type="match status" value="1"/>
</dbReference>
<reference evidence="10" key="1">
    <citation type="submission" date="2017-02" db="UniProtKB">
        <authorList>
            <consortium name="WormBaseParasite"/>
        </authorList>
    </citation>
    <scope>IDENTIFICATION</scope>
</reference>
<dbReference type="Pfam" id="PF01336">
    <property type="entry name" value="tRNA_anti-codon"/>
    <property type="match status" value="1"/>
</dbReference>
<dbReference type="InterPro" id="IPR004365">
    <property type="entry name" value="NA-bd_OB_tRNA"/>
</dbReference>
<dbReference type="PANTHER" id="PTHR22594:SF5">
    <property type="entry name" value="ASPARTATE--TRNA LIGASE, MITOCHONDRIAL"/>
    <property type="match status" value="1"/>
</dbReference>
<evidence type="ECO:0000256" key="2">
    <source>
        <dbReference type="ARBA" id="ARBA00022598"/>
    </source>
</evidence>
<dbReference type="Pfam" id="PF00152">
    <property type="entry name" value="tRNA-synt_2"/>
    <property type="match status" value="1"/>
</dbReference>
<dbReference type="GO" id="GO:0004815">
    <property type="term" value="F:aspartate-tRNA ligase activity"/>
    <property type="evidence" value="ECO:0007669"/>
    <property type="project" value="TreeGrafter"/>
</dbReference>
<gene>
    <name evidence="8" type="ORF">NBR_LOCUS15666</name>
</gene>
<dbReference type="Gene3D" id="3.30.1360.30">
    <property type="entry name" value="GAD-like domain"/>
    <property type="match status" value="1"/>
</dbReference>
<organism evidence="10">
    <name type="scientific">Nippostrongylus brasiliensis</name>
    <name type="common">Rat hookworm</name>
    <dbReference type="NCBI Taxonomy" id="27835"/>
    <lineage>
        <taxon>Eukaryota</taxon>
        <taxon>Metazoa</taxon>
        <taxon>Ecdysozoa</taxon>
        <taxon>Nematoda</taxon>
        <taxon>Chromadorea</taxon>
        <taxon>Rhabditida</taxon>
        <taxon>Rhabditina</taxon>
        <taxon>Rhabditomorpha</taxon>
        <taxon>Strongyloidea</taxon>
        <taxon>Heligmosomidae</taxon>
        <taxon>Nippostrongylus</taxon>
    </lineage>
</organism>
<dbReference type="InterPro" id="IPR045864">
    <property type="entry name" value="aa-tRNA-synth_II/BPL/LPL"/>
</dbReference>
<keyword evidence="9" id="KW-1185">Reference proteome</keyword>
<dbReference type="WBParaSite" id="NBR_0001566501-mRNA-1">
    <property type="protein sequence ID" value="NBR_0001566501-mRNA-1"/>
    <property type="gene ID" value="NBR_0001566501"/>
</dbReference>
<keyword evidence="5" id="KW-0648">Protein biosynthesis</keyword>
<dbReference type="Proteomes" id="UP000271162">
    <property type="component" value="Unassembled WGS sequence"/>
</dbReference>
<accession>A0A0N4YFW0</accession>
<evidence type="ECO:0000313" key="10">
    <source>
        <dbReference type="WBParaSite" id="NBR_0001566501-mRNA-1"/>
    </source>
</evidence>
<dbReference type="SUPFAM" id="SSF50249">
    <property type="entry name" value="Nucleic acid-binding proteins"/>
    <property type="match status" value="1"/>
</dbReference>
<dbReference type="GO" id="GO:0003676">
    <property type="term" value="F:nucleic acid binding"/>
    <property type="evidence" value="ECO:0007669"/>
    <property type="project" value="InterPro"/>
</dbReference>
<dbReference type="OMA" id="LCGWVDR"/>
<dbReference type="SUPFAM" id="SSF55681">
    <property type="entry name" value="Class II aaRS and biotin synthetases"/>
    <property type="match status" value="1"/>
</dbReference>
<protein>
    <submittedName>
        <fullName evidence="10">Aspartate--tRNA ligase, mitochondrial (inferred by orthology to a human protein)</fullName>
    </submittedName>
</protein>
<dbReference type="GO" id="GO:0005524">
    <property type="term" value="F:ATP binding"/>
    <property type="evidence" value="ECO:0007669"/>
    <property type="project" value="UniProtKB-KW"/>
</dbReference>
<evidence type="ECO:0000256" key="6">
    <source>
        <dbReference type="ARBA" id="ARBA00023146"/>
    </source>
</evidence>
<dbReference type="InterPro" id="IPR004364">
    <property type="entry name" value="Aa-tRNA-synt_II"/>
</dbReference>
<name>A0A0N4YFW0_NIPBR</name>
<evidence type="ECO:0000313" key="9">
    <source>
        <dbReference type="Proteomes" id="UP000271162"/>
    </source>
</evidence>
<evidence type="ECO:0000256" key="1">
    <source>
        <dbReference type="ARBA" id="ARBA00006303"/>
    </source>
</evidence>
<dbReference type="EMBL" id="UYSL01021835">
    <property type="protein sequence ID" value="VDL79260.1"/>
    <property type="molecule type" value="Genomic_DNA"/>
</dbReference>
<evidence type="ECO:0000256" key="3">
    <source>
        <dbReference type="ARBA" id="ARBA00022741"/>
    </source>
</evidence>
<sequence length="534" mass="60453">MGWLAYKRMNRFLVLRDAYGTVQATVDPETDVGKVIKELSYESVVQVEGVVVGRGENANLKMKTGEIEINVSKLTILNHASPKIPLLPDADASELTRLTYRYIDLRTDRLQRFRNSHSLLNVYTFRALRMRSDVVHSMRRFLVEEAKFVDVETPTLFRRTPGGAAEFMVPAPAPNQGLCYSLPQSPQQFKQLLMIARCYRDEGAKGDRQPEFTQVDLEMSFTDQEGVMALVEQTIVSSWPEELADLKPTAPFPRLKYADAMRLYGSDKPDMRIPWQIQDCTELFFSCDCITLVNAKFQNFAVFDKTKRLWFKYVPYLEFVDRFGIEDGDLAVFSWGDEEGVQWTLGQLRNLIADVAELRKKRKICAHWIVDFPLFTPENGKLTTTHHPFTAPIDEHRTWLNDPSKLSQISGQHYDLVMNGVELGGGSIRIHNSDEQAKVLEILGEETKDMTHLLEALSYGAPPHGGFALGLDRYIALLAAGGNPALPVREVIAFPKSKECRDLMSKAPAAPTPDQLERYGVVMKNVAKEDDEAR</sequence>
<evidence type="ECO:0000256" key="5">
    <source>
        <dbReference type="ARBA" id="ARBA00022917"/>
    </source>
</evidence>
<dbReference type="PANTHER" id="PTHR22594">
    <property type="entry name" value="ASPARTYL/LYSYL-TRNA SYNTHETASE"/>
    <property type="match status" value="1"/>
</dbReference>
<comment type="similarity">
    <text evidence="1">Belongs to the class-II aminoacyl-tRNA synthetase family. Type 1 subfamily.</text>
</comment>
<dbReference type="InterPro" id="IPR002312">
    <property type="entry name" value="Asp/Asn-tRNA-synth_IIb"/>
</dbReference>
<dbReference type="GO" id="GO:0006422">
    <property type="term" value="P:aspartyl-tRNA aminoacylation"/>
    <property type="evidence" value="ECO:0007669"/>
    <property type="project" value="TreeGrafter"/>
</dbReference>
<dbReference type="AlphaFoldDB" id="A0A0N4YFW0"/>
<dbReference type="InterPro" id="IPR006195">
    <property type="entry name" value="aa-tRNA-synth_II"/>
</dbReference>
<dbReference type="PROSITE" id="PS50862">
    <property type="entry name" value="AA_TRNA_LIGASE_II"/>
    <property type="match status" value="1"/>
</dbReference>
<dbReference type="GO" id="GO:0005739">
    <property type="term" value="C:mitochondrion"/>
    <property type="evidence" value="ECO:0007669"/>
    <property type="project" value="TreeGrafter"/>
</dbReference>
<keyword evidence="4" id="KW-0067">ATP-binding</keyword>
<keyword evidence="3" id="KW-0547">Nucleotide-binding</keyword>
<reference evidence="8 9" key="2">
    <citation type="submission" date="2018-11" db="EMBL/GenBank/DDBJ databases">
        <authorList>
            <consortium name="Pathogen Informatics"/>
        </authorList>
    </citation>
    <scope>NUCLEOTIDE SEQUENCE [LARGE SCALE GENOMIC DNA]</scope>
</reference>
<keyword evidence="2" id="KW-0436">Ligase</keyword>
<keyword evidence="6" id="KW-0030">Aminoacyl-tRNA synthetase</keyword>
<dbReference type="PRINTS" id="PR01042">
    <property type="entry name" value="TRNASYNTHASP"/>
</dbReference>